<evidence type="ECO:0000256" key="2">
    <source>
        <dbReference type="ARBA" id="ARBA00022771"/>
    </source>
</evidence>
<gene>
    <name evidence="5" type="ORF">BUALT_Bualt02G0224600</name>
</gene>
<keyword evidence="1" id="KW-0479">Metal-binding</keyword>
<keyword evidence="2" id="KW-0863">Zinc-finger</keyword>
<organism evidence="5 6">
    <name type="scientific">Buddleja alternifolia</name>
    <dbReference type="NCBI Taxonomy" id="168488"/>
    <lineage>
        <taxon>Eukaryota</taxon>
        <taxon>Viridiplantae</taxon>
        <taxon>Streptophyta</taxon>
        <taxon>Embryophyta</taxon>
        <taxon>Tracheophyta</taxon>
        <taxon>Spermatophyta</taxon>
        <taxon>Magnoliopsida</taxon>
        <taxon>eudicotyledons</taxon>
        <taxon>Gunneridae</taxon>
        <taxon>Pentapetalae</taxon>
        <taxon>asterids</taxon>
        <taxon>lamiids</taxon>
        <taxon>Lamiales</taxon>
        <taxon>Scrophulariaceae</taxon>
        <taxon>Buddlejeae</taxon>
        <taxon>Buddleja</taxon>
    </lineage>
</organism>
<dbReference type="Proteomes" id="UP000826271">
    <property type="component" value="Unassembled WGS sequence"/>
</dbReference>
<dbReference type="AlphaFoldDB" id="A0AAV6Y3M2"/>
<dbReference type="EMBL" id="WHWC01000002">
    <property type="protein sequence ID" value="KAG8389394.1"/>
    <property type="molecule type" value="Genomic_DNA"/>
</dbReference>
<feature type="domain" description="CW-type" evidence="4">
    <location>
        <begin position="9"/>
        <end position="69"/>
    </location>
</feature>
<dbReference type="PANTHER" id="PTHR12396:SF10">
    <property type="entry name" value="METHYL-CPG-BINDING DOMAIN-CONTAINING PROTEIN 1-RELATED"/>
    <property type="match status" value="1"/>
</dbReference>
<evidence type="ECO:0000256" key="1">
    <source>
        <dbReference type="ARBA" id="ARBA00022723"/>
    </source>
</evidence>
<evidence type="ECO:0000313" key="6">
    <source>
        <dbReference type="Proteomes" id="UP000826271"/>
    </source>
</evidence>
<evidence type="ECO:0000259" key="4">
    <source>
        <dbReference type="PROSITE" id="PS51050"/>
    </source>
</evidence>
<dbReference type="GO" id="GO:0005634">
    <property type="term" value="C:nucleus"/>
    <property type="evidence" value="ECO:0007669"/>
    <property type="project" value="UniProtKB-ARBA"/>
</dbReference>
<accession>A0AAV6Y3M2</accession>
<comment type="caution">
    <text evidence="5">The sequence shown here is derived from an EMBL/GenBank/DDBJ whole genome shotgun (WGS) entry which is preliminary data.</text>
</comment>
<evidence type="ECO:0000313" key="5">
    <source>
        <dbReference type="EMBL" id="KAG8389394.1"/>
    </source>
</evidence>
<protein>
    <recommendedName>
        <fullName evidence="4">CW-type domain-containing protein</fullName>
    </recommendedName>
</protein>
<dbReference type="GO" id="GO:0008270">
    <property type="term" value="F:zinc ion binding"/>
    <property type="evidence" value="ECO:0007669"/>
    <property type="project" value="UniProtKB-KW"/>
</dbReference>
<keyword evidence="6" id="KW-1185">Reference proteome</keyword>
<dbReference type="Gene3D" id="3.30.40.100">
    <property type="match status" value="1"/>
</dbReference>
<keyword evidence="3" id="KW-0862">Zinc</keyword>
<dbReference type="PANTHER" id="PTHR12396">
    <property type="entry name" value="METHYL-CPG BINDING PROTEIN, MBD"/>
    <property type="match status" value="1"/>
</dbReference>
<reference evidence="5" key="1">
    <citation type="submission" date="2019-10" db="EMBL/GenBank/DDBJ databases">
        <authorList>
            <person name="Zhang R."/>
            <person name="Pan Y."/>
            <person name="Wang J."/>
            <person name="Ma R."/>
            <person name="Yu S."/>
        </authorList>
    </citation>
    <scope>NUCLEOTIDE SEQUENCE</scope>
    <source>
        <strain evidence="5">LA-IB0</strain>
        <tissue evidence="5">Leaf</tissue>
    </source>
</reference>
<dbReference type="InterPro" id="IPR011124">
    <property type="entry name" value="Znf_CW"/>
</dbReference>
<proteinExistence type="predicted"/>
<dbReference type="PROSITE" id="PS51050">
    <property type="entry name" value="ZF_CW"/>
    <property type="match status" value="1"/>
</dbReference>
<name>A0AAV6Y3M2_9LAMI</name>
<sequence length="100" mass="11547">MEKSQQSKRAVKERFTHGPIGVQCCECSKWRTIPTEEEYEEIRSKLTEDPFVCSKKPGISCDDPADLEYSDSKTWVMDRLNIPKTPSGCKRRIVIMNDFS</sequence>
<evidence type="ECO:0000256" key="3">
    <source>
        <dbReference type="ARBA" id="ARBA00022833"/>
    </source>
</evidence>
<dbReference type="Pfam" id="PF07496">
    <property type="entry name" value="zf-CW"/>
    <property type="match status" value="1"/>
</dbReference>